<proteinExistence type="predicted"/>
<evidence type="ECO:0000313" key="2">
    <source>
        <dbReference type="EMBL" id="HIZ69729.1"/>
    </source>
</evidence>
<evidence type="ECO:0000256" key="1">
    <source>
        <dbReference type="SAM" id="SignalP"/>
    </source>
</evidence>
<feature type="chain" id="PRO_5039108793" description="Secreted protein" evidence="1">
    <location>
        <begin position="21"/>
        <end position="123"/>
    </location>
</feature>
<dbReference type="EMBL" id="DXBE01000055">
    <property type="protein sequence ID" value="HIZ69729.1"/>
    <property type="molecule type" value="Genomic_DNA"/>
</dbReference>
<dbReference type="AlphaFoldDB" id="A0A9D2JXN7"/>
<keyword evidence="1" id="KW-0732">Signal</keyword>
<reference evidence="2" key="2">
    <citation type="submission" date="2021-04" db="EMBL/GenBank/DDBJ databases">
        <authorList>
            <person name="Gilroy R."/>
        </authorList>
    </citation>
    <scope>NUCLEOTIDE SEQUENCE</scope>
    <source>
        <strain evidence="2">ChiHecec3B27-8219</strain>
    </source>
</reference>
<name>A0A9D2JXN7_9BACT</name>
<gene>
    <name evidence="2" type="ORF">H9966_07620</name>
</gene>
<protein>
    <recommendedName>
        <fullName evidence="4">Secreted protein</fullName>
    </recommendedName>
</protein>
<sequence length="123" mass="13766">MMNKYIAALLVILAATGMEAHTYQSALKFAVGNLSYEEFIKQPQARALEDDLLAIIKAIKKAKHDLKQLHQYKSNGTGAAHYKTNSPSPTCFLEQDRNAHNAWRSLLAHGYWKSIVIRGPCLP</sequence>
<comment type="caution">
    <text evidence="2">The sequence shown here is derived from an EMBL/GenBank/DDBJ whole genome shotgun (WGS) entry which is preliminary data.</text>
</comment>
<accession>A0A9D2JXN7</accession>
<evidence type="ECO:0000313" key="3">
    <source>
        <dbReference type="Proteomes" id="UP000824055"/>
    </source>
</evidence>
<feature type="signal peptide" evidence="1">
    <location>
        <begin position="1"/>
        <end position="20"/>
    </location>
</feature>
<organism evidence="2 3">
    <name type="scientific">Candidatus Prevotella avicola</name>
    <dbReference type="NCBI Taxonomy" id="2838738"/>
    <lineage>
        <taxon>Bacteria</taxon>
        <taxon>Pseudomonadati</taxon>
        <taxon>Bacteroidota</taxon>
        <taxon>Bacteroidia</taxon>
        <taxon>Bacteroidales</taxon>
        <taxon>Prevotellaceae</taxon>
        <taxon>Prevotella</taxon>
    </lineage>
</organism>
<reference evidence="2" key="1">
    <citation type="journal article" date="2021" name="PeerJ">
        <title>Extensive microbial diversity within the chicken gut microbiome revealed by metagenomics and culture.</title>
        <authorList>
            <person name="Gilroy R."/>
            <person name="Ravi A."/>
            <person name="Getino M."/>
            <person name="Pursley I."/>
            <person name="Horton D.L."/>
            <person name="Alikhan N.F."/>
            <person name="Baker D."/>
            <person name="Gharbi K."/>
            <person name="Hall N."/>
            <person name="Watson M."/>
            <person name="Adriaenssens E.M."/>
            <person name="Foster-Nyarko E."/>
            <person name="Jarju S."/>
            <person name="Secka A."/>
            <person name="Antonio M."/>
            <person name="Oren A."/>
            <person name="Chaudhuri R.R."/>
            <person name="La Ragione R."/>
            <person name="Hildebrand F."/>
            <person name="Pallen M.J."/>
        </authorList>
    </citation>
    <scope>NUCLEOTIDE SEQUENCE</scope>
    <source>
        <strain evidence="2">ChiHecec3B27-8219</strain>
    </source>
</reference>
<dbReference type="Proteomes" id="UP000824055">
    <property type="component" value="Unassembled WGS sequence"/>
</dbReference>
<evidence type="ECO:0008006" key="4">
    <source>
        <dbReference type="Google" id="ProtNLM"/>
    </source>
</evidence>